<dbReference type="GO" id="GO:0004725">
    <property type="term" value="F:protein tyrosine phosphatase activity"/>
    <property type="evidence" value="ECO:0007669"/>
    <property type="project" value="UniProtKB-EC"/>
</dbReference>
<dbReference type="STRING" id="660470.Theba_0541"/>
<accession>I2F2W1</accession>
<evidence type="ECO:0000256" key="2">
    <source>
        <dbReference type="ARBA" id="ARBA00013064"/>
    </source>
</evidence>
<dbReference type="eggNOG" id="COG4464">
    <property type="taxonomic scope" value="Bacteria"/>
</dbReference>
<dbReference type="SUPFAM" id="SSF89550">
    <property type="entry name" value="PHP domain-like"/>
    <property type="match status" value="1"/>
</dbReference>
<dbReference type="EMBL" id="CP003532">
    <property type="protein sequence ID" value="AFK06264.1"/>
    <property type="molecule type" value="Genomic_DNA"/>
</dbReference>
<reference evidence="5 6" key="1">
    <citation type="journal article" date="2012" name="Genome Biol. Evol.">
        <title>Genome Sequence of the Mesophilic Thermotogales Bacterium Mesotoga prima MesG1.Ag.4.2 Reveals the Largest Thermotogales Genome To Date.</title>
        <authorList>
            <person name="Zhaxybayeva O."/>
            <person name="Swithers K.S."/>
            <person name="Foght J."/>
            <person name="Green A.G."/>
            <person name="Bruce D."/>
            <person name="Detter C."/>
            <person name="Han S."/>
            <person name="Teshima H."/>
            <person name="Han J."/>
            <person name="Woyke T."/>
            <person name="Pitluck S."/>
            <person name="Nolan M."/>
            <person name="Ivanova N."/>
            <person name="Pati A."/>
            <person name="Land M.L."/>
            <person name="Dlutek M."/>
            <person name="Doolittle W.F."/>
            <person name="Noll K.M."/>
            <person name="Nesbo C.L."/>
        </authorList>
    </citation>
    <scope>NUCLEOTIDE SEQUENCE [LARGE SCALE GENOMIC DNA]</scope>
    <source>
        <strain evidence="6">mesG1.Ag.4.2</strain>
    </source>
</reference>
<dbReference type="KEGG" id="mpg:Theba_0541"/>
<dbReference type="Gene3D" id="3.20.20.140">
    <property type="entry name" value="Metal-dependent hydrolases"/>
    <property type="match status" value="1"/>
</dbReference>
<evidence type="ECO:0000256" key="1">
    <source>
        <dbReference type="ARBA" id="ARBA00005750"/>
    </source>
</evidence>
<dbReference type="HOGENOM" id="CLU_085966_0_0_0"/>
<dbReference type="EC" id="3.1.3.48" evidence="2"/>
<keyword evidence="3" id="KW-0378">Hydrolase</keyword>
<dbReference type="PANTHER" id="PTHR39181:SF1">
    <property type="entry name" value="TYROSINE-PROTEIN PHOSPHATASE YWQE"/>
    <property type="match status" value="1"/>
</dbReference>
<evidence type="ECO:0000256" key="3">
    <source>
        <dbReference type="ARBA" id="ARBA00022801"/>
    </source>
</evidence>
<dbReference type="GeneID" id="87106391"/>
<organism evidence="5 6">
    <name type="scientific">Mesotoga prima MesG1.Ag.4.2</name>
    <dbReference type="NCBI Taxonomy" id="660470"/>
    <lineage>
        <taxon>Bacteria</taxon>
        <taxon>Thermotogati</taxon>
        <taxon>Thermotogota</taxon>
        <taxon>Thermotogae</taxon>
        <taxon>Kosmotogales</taxon>
        <taxon>Kosmotogaceae</taxon>
        <taxon>Mesotoga</taxon>
    </lineage>
</organism>
<dbReference type="Proteomes" id="UP000002881">
    <property type="component" value="Chromosome"/>
</dbReference>
<name>I2F2W1_9BACT</name>
<dbReference type="GO" id="GO:0030145">
    <property type="term" value="F:manganese ion binding"/>
    <property type="evidence" value="ECO:0007669"/>
    <property type="project" value="InterPro"/>
</dbReference>
<evidence type="ECO:0000313" key="6">
    <source>
        <dbReference type="Proteomes" id="UP000002881"/>
    </source>
</evidence>
<comment type="catalytic activity">
    <reaction evidence="4">
        <text>O-phospho-L-tyrosyl-[protein] + H2O = L-tyrosyl-[protein] + phosphate</text>
        <dbReference type="Rhea" id="RHEA:10684"/>
        <dbReference type="Rhea" id="RHEA-COMP:10136"/>
        <dbReference type="Rhea" id="RHEA-COMP:20101"/>
        <dbReference type="ChEBI" id="CHEBI:15377"/>
        <dbReference type="ChEBI" id="CHEBI:43474"/>
        <dbReference type="ChEBI" id="CHEBI:46858"/>
        <dbReference type="ChEBI" id="CHEBI:61978"/>
        <dbReference type="EC" id="3.1.3.48"/>
    </reaction>
</comment>
<proteinExistence type="inferred from homology"/>
<gene>
    <name evidence="5" type="ORF">Theba_0541</name>
</gene>
<evidence type="ECO:0000256" key="4">
    <source>
        <dbReference type="ARBA" id="ARBA00051722"/>
    </source>
</evidence>
<dbReference type="RefSeq" id="WP_014730367.1">
    <property type="nucleotide sequence ID" value="NC_017934.1"/>
</dbReference>
<dbReference type="InterPro" id="IPR016667">
    <property type="entry name" value="Caps_polysacc_synth_CpsB/CapC"/>
</dbReference>
<dbReference type="AlphaFoldDB" id="I2F2W1"/>
<dbReference type="PANTHER" id="PTHR39181">
    <property type="entry name" value="TYROSINE-PROTEIN PHOSPHATASE YWQE"/>
    <property type="match status" value="1"/>
</dbReference>
<sequence>MNIDSHCHLLPAVDDGVEEIEESLAILEEMKLKGLQRLYLTPHLFSPISPSDPAEIMRRWHEFRFELNNHSVEVLLGSEIFLRPEVLESDLITMGESNFLLVELSTQQKPHYLFEVIGKLQSTGFRIILAHLERYHYLFKKVGLIFGKVEPTDEIHRLRDMGVLFQVNWNSLDKDSKARVLVDRRIADITGSDKHKQGDNRLLIDFDDDRYRLFLNDSFL</sequence>
<protein>
    <recommendedName>
        <fullName evidence="2">protein-tyrosine-phosphatase</fullName>
        <ecNumber evidence="2">3.1.3.48</ecNumber>
    </recommendedName>
</protein>
<dbReference type="InterPro" id="IPR016195">
    <property type="entry name" value="Pol/histidinol_Pase-like"/>
</dbReference>
<comment type="similarity">
    <text evidence="1">Belongs to the metallo-dependent hydrolases superfamily. CpsB/CapC family.</text>
</comment>
<evidence type="ECO:0000313" key="5">
    <source>
        <dbReference type="EMBL" id="AFK06264.1"/>
    </source>
</evidence>
<dbReference type="Pfam" id="PF19567">
    <property type="entry name" value="CpsB_CapC"/>
    <property type="match status" value="1"/>
</dbReference>
<keyword evidence="6" id="KW-1185">Reference proteome</keyword>